<feature type="compositionally biased region" description="Basic and acidic residues" evidence="1">
    <location>
        <begin position="165"/>
        <end position="180"/>
    </location>
</feature>
<dbReference type="NCBIfam" id="NF008528">
    <property type="entry name" value="PRK11463.1-2"/>
    <property type="match status" value="1"/>
</dbReference>
<proteinExistence type="predicted"/>
<evidence type="ECO:0000313" key="3">
    <source>
        <dbReference type="EMBL" id="SEK62590.1"/>
    </source>
</evidence>
<feature type="transmembrane region" description="Helical" evidence="2">
    <location>
        <begin position="78"/>
        <end position="103"/>
    </location>
</feature>
<dbReference type="Proteomes" id="UP000199256">
    <property type="component" value="Unassembled WGS sequence"/>
</dbReference>
<feature type="transmembrane region" description="Helical" evidence="2">
    <location>
        <begin position="30"/>
        <end position="49"/>
    </location>
</feature>
<dbReference type="GO" id="GO:0016020">
    <property type="term" value="C:membrane"/>
    <property type="evidence" value="ECO:0007669"/>
    <property type="project" value="InterPro"/>
</dbReference>
<dbReference type="InterPro" id="IPR007313">
    <property type="entry name" value="FxsA"/>
</dbReference>
<dbReference type="STRING" id="1396821.SAMN05444515_103171"/>
<keyword evidence="2" id="KW-1133">Transmembrane helix</keyword>
<evidence type="ECO:0000256" key="2">
    <source>
        <dbReference type="SAM" id="Phobius"/>
    </source>
</evidence>
<dbReference type="AlphaFoldDB" id="A0A1H7IM01"/>
<sequence length="180" mass="19557">MPVFPILLILFFTVPLVEIYVLIQVGGIIGVWATVGLVVLTAVVGAALLRRQGLATLTRVQQSMDRGQLPATELVEGFFLIVGGALLLTPGFVTDVVGFACLLPGSRRVMAKYLISRGVFMAHTHARNVYTEYRGQGPHPGAGPAGDPRRPGGGQTIDGEWEREEENRPEVEPPEKDRDR</sequence>
<dbReference type="RefSeq" id="WP_090251542.1">
    <property type="nucleotide sequence ID" value="NZ_FOAA01000003.1"/>
</dbReference>
<name>A0A1H7IM01_9GAMM</name>
<reference evidence="4" key="1">
    <citation type="submission" date="2016-10" db="EMBL/GenBank/DDBJ databases">
        <authorList>
            <person name="Varghese N."/>
            <person name="Submissions S."/>
        </authorList>
    </citation>
    <scope>NUCLEOTIDE SEQUENCE [LARGE SCALE GENOMIC DNA]</scope>
    <source>
        <strain evidence="4">DSM 241</strain>
    </source>
</reference>
<gene>
    <name evidence="3" type="ORF">SAMN05444515_103171</name>
</gene>
<organism evidence="3 4">
    <name type="scientific">Ectothiorhodospira marina</name>
    <dbReference type="NCBI Taxonomy" id="1396821"/>
    <lineage>
        <taxon>Bacteria</taxon>
        <taxon>Pseudomonadati</taxon>
        <taxon>Pseudomonadota</taxon>
        <taxon>Gammaproteobacteria</taxon>
        <taxon>Chromatiales</taxon>
        <taxon>Ectothiorhodospiraceae</taxon>
        <taxon>Ectothiorhodospira</taxon>
    </lineage>
</organism>
<protein>
    <submittedName>
        <fullName evidence="3">UPF0716 protein FxsA</fullName>
    </submittedName>
</protein>
<evidence type="ECO:0000313" key="4">
    <source>
        <dbReference type="Proteomes" id="UP000199256"/>
    </source>
</evidence>
<evidence type="ECO:0000256" key="1">
    <source>
        <dbReference type="SAM" id="MobiDB-lite"/>
    </source>
</evidence>
<feature type="transmembrane region" description="Helical" evidence="2">
    <location>
        <begin position="6"/>
        <end position="23"/>
    </location>
</feature>
<keyword evidence="2" id="KW-0812">Transmembrane</keyword>
<keyword evidence="4" id="KW-1185">Reference proteome</keyword>
<dbReference type="PANTHER" id="PTHR35335">
    <property type="entry name" value="UPF0716 PROTEIN FXSA"/>
    <property type="match status" value="1"/>
</dbReference>
<dbReference type="OrthoDB" id="9792788at2"/>
<dbReference type="EMBL" id="FOAA01000003">
    <property type="protein sequence ID" value="SEK62590.1"/>
    <property type="molecule type" value="Genomic_DNA"/>
</dbReference>
<feature type="region of interest" description="Disordered" evidence="1">
    <location>
        <begin position="132"/>
        <end position="180"/>
    </location>
</feature>
<dbReference type="PANTHER" id="PTHR35335:SF1">
    <property type="entry name" value="UPF0716 PROTEIN FXSA"/>
    <property type="match status" value="1"/>
</dbReference>
<keyword evidence="2" id="KW-0472">Membrane</keyword>
<accession>A0A1H7IM01</accession>
<dbReference type="Pfam" id="PF04186">
    <property type="entry name" value="FxsA"/>
    <property type="match status" value="1"/>
</dbReference>